<gene>
    <name evidence="1" type="ORF">ACFFHF_16715</name>
</gene>
<evidence type="ECO:0000313" key="1">
    <source>
        <dbReference type="EMBL" id="MFC0476847.1"/>
    </source>
</evidence>
<evidence type="ECO:0000313" key="2">
    <source>
        <dbReference type="Proteomes" id="UP001589738"/>
    </source>
</evidence>
<dbReference type="EMBL" id="JBHLUU010000112">
    <property type="protein sequence ID" value="MFC0476847.1"/>
    <property type="molecule type" value="Genomic_DNA"/>
</dbReference>
<protein>
    <recommendedName>
        <fullName evidence="3">SMI1/KNR4 family protein</fullName>
    </recommendedName>
</protein>
<dbReference type="Proteomes" id="UP001589738">
    <property type="component" value="Unassembled WGS sequence"/>
</dbReference>
<sequence>MMENRDELYQLQYSLNTLMLLKVAYDAGINMDVFSDYAIENSLDDYNDLSIFLRAIDELVDIFEIYSSYDKNDEEDIKYWCNEAGYDNRLYSTTNVIVLMDDRINPFEPRGFGGGYNVNQWYMGYGEIVHFDRGILIVYDEEDGAVDWADPLCIIFEDILAKNQLEESESYEMAV</sequence>
<organism evidence="1 2">
    <name type="scientific">Robertmurraya beringensis</name>
    <dbReference type="NCBI Taxonomy" id="641660"/>
    <lineage>
        <taxon>Bacteria</taxon>
        <taxon>Bacillati</taxon>
        <taxon>Bacillota</taxon>
        <taxon>Bacilli</taxon>
        <taxon>Bacillales</taxon>
        <taxon>Bacillaceae</taxon>
        <taxon>Robertmurraya</taxon>
    </lineage>
</organism>
<comment type="caution">
    <text evidence="1">The sequence shown here is derived from an EMBL/GenBank/DDBJ whole genome shotgun (WGS) entry which is preliminary data.</text>
</comment>
<evidence type="ECO:0008006" key="3">
    <source>
        <dbReference type="Google" id="ProtNLM"/>
    </source>
</evidence>
<proteinExistence type="predicted"/>
<keyword evidence="2" id="KW-1185">Reference proteome</keyword>
<name>A0ABV6KU38_9BACI</name>
<reference evidence="1 2" key="1">
    <citation type="submission" date="2024-09" db="EMBL/GenBank/DDBJ databases">
        <authorList>
            <person name="Sun Q."/>
            <person name="Mori K."/>
        </authorList>
    </citation>
    <scope>NUCLEOTIDE SEQUENCE [LARGE SCALE GENOMIC DNA]</scope>
    <source>
        <strain evidence="1 2">CGMCC 1.9126</strain>
    </source>
</reference>
<dbReference type="RefSeq" id="WP_160549276.1">
    <property type="nucleotide sequence ID" value="NZ_JBHLUU010000112.1"/>
</dbReference>
<accession>A0ABV6KU38</accession>